<reference evidence="2 3" key="1">
    <citation type="journal article" date="2019" name="Int. J. Syst. Evol. Microbiol.">
        <title>The Global Catalogue of Microorganisms (GCM) 10K type strain sequencing project: providing services to taxonomists for standard genome sequencing and annotation.</title>
        <authorList>
            <consortium name="The Broad Institute Genomics Platform"/>
            <consortium name="The Broad Institute Genome Sequencing Center for Infectious Disease"/>
            <person name="Wu L."/>
            <person name="Ma J."/>
        </authorList>
    </citation>
    <scope>NUCLEOTIDE SEQUENCE [LARGE SCALE GENOMIC DNA]</scope>
    <source>
        <strain evidence="2 3">JCM 4788</strain>
    </source>
</reference>
<dbReference type="EMBL" id="BAAABX010000014">
    <property type="protein sequence ID" value="GAA0394969.1"/>
    <property type="molecule type" value="Genomic_DNA"/>
</dbReference>
<comment type="caution">
    <text evidence="2">The sequence shown here is derived from an EMBL/GenBank/DDBJ whole genome shotgun (WGS) entry which is preliminary data.</text>
</comment>
<evidence type="ECO:0008006" key="4">
    <source>
        <dbReference type="Google" id="ProtNLM"/>
    </source>
</evidence>
<dbReference type="RefSeq" id="WP_344021207.1">
    <property type="nucleotide sequence ID" value="NZ_BAAABX010000014.1"/>
</dbReference>
<feature type="transmembrane region" description="Helical" evidence="1">
    <location>
        <begin position="36"/>
        <end position="55"/>
    </location>
</feature>
<gene>
    <name evidence="2" type="ORF">GCM10010357_14910</name>
</gene>
<accession>A0ABN0YGP5</accession>
<proteinExistence type="predicted"/>
<name>A0ABN0YGP5_9ACTN</name>
<keyword evidence="1" id="KW-0812">Transmembrane</keyword>
<feature type="transmembrane region" description="Helical" evidence="1">
    <location>
        <begin position="103"/>
        <end position="124"/>
    </location>
</feature>
<feature type="transmembrane region" description="Helical" evidence="1">
    <location>
        <begin position="62"/>
        <end position="83"/>
    </location>
</feature>
<keyword evidence="1" id="KW-0472">Membrane</keyword>
<evidence type="ECO:0000313" key="2">
    <source>
        <dbReference type="EMBL" id="GAA0394969.1"/>
    </source>
</evidence>
<keyword evidence="1" id="KW-1133">Transmembrane helix</keyword>
<evidence type="ECO:0000256" key="1">
    <source>
        <dbReference type="SAM" id="Phobius"/>
    </source>
</evidence>
<dbReference type="Proteomes" id="UP001500879">
    <property type="component" value="Unassembled WGS sequence"/>
</dbReference>
<sequence length="135" mass="14025">MWLLRLLTAAGLAVDAYVHAELAGTYDPVGTGFTEGTLFRAEAAAAALAALLVLVAGRSRLVWVFAFLVAVSALGAVLLYRYVDVGSLGPLPDMHEPVWYTKKTVSAVAEAVAAVSAAVALVVLGRRRSAAGREG</sequence>
<evidence type="ECO:0000313" key="3">
    <source>
        <dbReference type="Proteomes" id="UP001500879"/>
    </source>
</evidence>
<organism evidence="2 3">
    <name type="scientific">Streptomyces luteireticuli</name>
    <dbReference type="NCBI Taxonomy" id="173858"/>
    <lineage>
        <taxon>Bacteria</taxon>
        <taxon>Bacillati</taxon>
        <taxon>Actinomycetota</taxon>
        <taxon>Actinomycetes</taxon>
        <taxon>Kitasatosporales</taxon>
        <taxon>Streptomycetaceae</taxon>
        <taxon>Streptomyces</taxon>
    </lineage>
</organism>
<protein>
    <recommendedName>
        <fullName evidence="4">DUF1772 domain-containing protein</fullName>
    </recommendedName>
</protein>
<keyword evidence="3" id="KW-1185">Reference proteome</keyword>